<dbReference type="GO" id="GO:0005737">
    <property type="term" value="C:cytoplasm"/>
    <property type="evidence" value="ECO:0007669"/>
    <property type="project" value="TreeGrafter"/>
</dbReference>
<gene>
    <name evidence="9" type="ORF">CC85DRAFT_280702</name>
</gene>
<dbReference type="OrthoDB" id="5337378at2759"/>
<protein>
    <submittedName>
        <fullName evidence="9">Kinase-like protein</fullName>
    </submittedName>
</protein>
<dbReference type="GO" id="GO:0004672">
    <property type="term" value="F:protein kinase activity"/>
    <property type="evidence" value="ECO:0007669"/>
    <property type="project" value="InterPro"/>
</dbReference>
<reference evidence="9 10" key="1">
    <citation type="submission" date="2015-03" db="EMBL/GenBank/DDBJ databases">
        <title>Genomics and transcriptomics of the oil-accumulating basidiomycete yeast T. oleaginosus allow insights into substrate utilization and the diverse evolutionary trajectories of mating systems in fungi.</title>
        <authorList>
            <consortium name="DOE Joint Genome Institute"/>
            <person name="Kourist R."/>
            <person name="Kracht O."/>
            <person name="Bracharz F."/>
            <person name="Lipzen A."/>
            <person name="Nolan M."/>
            <person name="Ohm R."/>
            <person name="Grigoriev I."/>
            <person name="Sun S."/>
            <person name="Heitman J."/>
            <person name="Bruck T."/>
            <person name="Nowrousian M."/>
        </authorList>
    </citation>
    <scope>NUCLEOTIDE SEQUENCE [LARGE SCALE GENOMIC DNA]</scope>
    <source>
        <strain evidence="9 10">IBC0246</strain>
    </source>
</reference>
<dbReference type="PROSITE" id="PS00107">
    <property type="entry name" value="PROTEIN_KINASE_ATP"/>
    <property type="match status" value="1"/>
</dbReference>
<feature type="region of interest" description="Disordered" evidence="7">
    <location>
        <begin position="946"/>
        <end position="972"/>
    </location>
</feature>
<evidence type="ECO:0000256" key="6">
    <source>
        <dbReference type="PROSITE-ProRule" id="PRU10141"/>
    </source>
</evidence>
<organism evidence="9 10">
    <name type="scientific">Cutaneotrichosporon oleaginosum</name>
    <dbReference type="NCBI Taxonomy" id="879819"/>
    <lineage>
        <taxon>Eukaryota</taxon>
        <taxon>Fungi</taxon>
        <taxon>Dikarya</taxon>
        <taxon>Basidiomycota</taxon>
        <taxon>Agaricomycotina</taxon>
        <taxon>Tremellomycetes</taxon>
        <taxon>Trichosporonales</taxon>
        <taxon>Trichosporonaceae</taxon>
        <taxon>Cutaneotrichosporon</taxon>
    </lineage>
</organism>
<evidence type="ECO:0000259" key="8">
    <source>
        <dbReference type="PROSITE" id="PS50011"/>
    </source>
</evidence>
<feature type="compositionally biased region" description="Low complexity" evidence="7">
    <location>
        <begin position="317"/>
        <end position="327"/>
    </location>
</feature>
<feature type="compositionally biased region" description="Polar residues" evidence="7">
    <location>
        <begin position="510"/>
        <end position="533"/>
    </location>
</feature>
<feature type="region of interest" description="Disordered" evidence="7">
    <location>
        <begin position="1"/>
        <end position="339"/>
    </location>
</feature>
<feature type="compositionally biased region" description="Polar residues" evidence="7">
    <location>
        <begin position="224"/>
        <end position="244"/>
    </location>
</feature>
<dbReference type="GeneID" id="28982196"/>
<feature type="compositionally biased region" description="Polar residues" evidence="7">
    <location>
        <begin position="49"/>
        <end position="60"/>
    </location>
</feature>
<feature type="domain" description="Protein kinase" evidence="8">
    <location>
        <begin position="649"/>
        <end position="922"/>
    </location>
</feature>
<dbReference type="PANTHER" id="PTHR11042:SF189">
    <property type="entry name" value="PROTEIN KINASE DOMAIN-CONTAINING PROTEIN"/>
    <property type="match status" value="1"/>
</dbReference>
<dbReference type="Pfam" id="PF00069">
    <property type="entry name" value="Pkinase"/>
    <property type="match status" value="1"/>
</dbReference>
<dbReference type="Proteomes" id="UP000053611">
    <property type="component" value="Unassembled WGS sequence"/>
</dbReference>
<evidence type="ECO:0000313" key="10">
    <source>
        <dbReference type="Proteomes" id="UP000053611"/>
    </source>
</evidence>
<evidence type="ECO:0000256" key="4">
    <source>
        <dbReference type="ARBA" id="ARBA00022840"/>
    </source>
</evidence>
<dbReference type="InterPro" id="IPR017441">
    <property type="entry name" value="Protein_kinase_ATP_BS"/>
</dbReference>
<keyword evidence="10" id="KW-1185">Reference proteome</keyword>
<keyword evidence="1" id="KW-0808">Transferase</keyword>
<dbReference type="InterPro" id="IPR011009">
    <property type="entry name" value="Kinase-like_dom_sf"/>
</dbReference>
<feature type="binding site" evidence="6">
    <location>
        <position position="678"/>
    </location>
    <ligand>
        <name>ATP</name>
        <dbReference type="ChEBI" id="CHEBI:30616"/>
    </ligand>
</feature>
<dbReference type="InterPro" id="IPR008271">
    <property type="entry name" value="Ser/Thr_kinase_AS"/>
</dbReference>
<proteinExistence type="inferred from homology"/>
<feature type="compositionally biased region" description="Low complexity" evidence="7">
    <location>
        <begin position="139"/>
        <end position="153"/>
    </location>
</feature>
<comment type="similarity">
    <text evidence="5">Belongs to the protein kinase superfamily. Ser/Thr protein kinase family. GCN2 subfamily.</text>
</comment>
<evidence type="ECO:0000256" key="5">
    <source>
        <dbReference type="ARBA" id="ARBA00037982"/>
    </source>
</evidence>
<dbReference type="Gene3D" id="3.30.200.20">
    <property type="entry name" value="Phosphorylase Kinase, domain 1"/>
    <property type="match status" value="1"/>
</dbReference>
<keyword evidence="3 9" id="KW-0418">Kinase</keyword>
<dbReference type="SUPFAM" id="SSF56112">
    <property type="entry name" value="Protein kinase-like (PK-like)"/>
    <property type="match status" value="1"/>
</dbReference>
<feature type="compositionally biased region" description="Low complexity" evidence="7">
    <location>
        <begin position="101"/>
        <end position="116"/>
    </location>
</feature>
<dbReference type="InterPro" id="IPR050339">
    <property type="entry name" value="CC_SR_Kinase"/>
</dbReference>
<dbReference type="Gene3D" id="1.10.510.10">
    <property type="entry name" value="Transferase(Phosphotransferase) domain 1"/>
    <property type="match status" value="1"/>
</dbReference>
<feature type="compositionally biased region" description="Polar residues" evidence="7">
    <location>
        <begin position="1"/>
        <end position="32"/>
    </location>
</feature>
<feature type="region of interest" description="Disordered" evidence="7">
    <location>
        <begin position="367"/>
        <end position="387"/>
    </location>
</feature>
<evidence type="ECO:0000256" key="7">
    <source>
        <dbReference type="SAM" id="MobiDB-lite"/>
    </source>
</evidence>
<evidence type="ECO:0000256" key="3">
    <source>
        <dbReference type="ARBA" id="ARBA00022777"/>
    </source>
</evidence>
<dbReference type="EMBL" id="KQ087288">
    <property type="protein sequence ID" value="KLT38702.1"/>
    <property type="molecule type" value="Genomic_DNA"/>
</dbReference>
<evidence type="ECO:0000313" key="9">
    <source>
        <dbReference type="EMBL" id="KLT38702.1"/>
    </source>
</evidence>
<feature type="region of interest" description="Disordered" evidence="7">
    <location>
        <begin position="510"/>
        <end position="543"/>
    </location>
</feature>
<accession>A0A0J0XCC5</accession>
<dbReference type="GO" id="GO:0005524">
    <property type="term" value="F:ATP binding"/>
    <property type="evidence" value="ECO:0007669"/>
    <property type="project" value="UniProtKB-UniRule"/>
</dbReference>
<dbReference type="GO" id="GO:0005634">
    <property type="term" value="C:nucleus"/>
    <property type="evidence" value="ECO:0007669"/>
    <property type="project" value="TreeGrafter"/>
</dbReference>
<sequence>MAHLPNSSLSATTFPRPSRTMRTQVWTQSHPLPTTALAAMGTPTDDSPFLTNRPPTSFRSPHSAIKGKHKLSPSPSPRHHDFDLSPRPPLLEQTPNRHTSSDNSSSPSLGDSPTPGYMSSRKMRIPDTQESPIRGVPGRMRSMAASRSLAAAAGPPKDRSSSGDDLFSPEIDRIQPGKSLFSDRGSSPTFGKSVTPVPAPPLFQAIRASQSGDLNPRNVRRSNLPRTTSSVRPQKLNSLSSQKKAVSLGDMQTDKLGNDGFESAFLHGRKPRSSMPNHPTRGGAHRREAPIARSMGQKSGLALPLHSPRPRRSEMGSNSSLSSIASSGLTPPLPEEPVFETTKHNFDNVKPNPEIFDAAVGIKQKFKGRDSTSSNEGERPICPPSVLRLGTLPGPSVKRARSLGHRPTGLGIEAPKDSLASKYDFVVDRVSNFGFHTDDKPMMPNTPVKRHAFAHPRSSGRIAMSVSQPALGSGLDSDHVFAPKLTLPPQSTRKAPPSMRKLSADVPHLTVTTTSSPDSIMNEGSSPTMNLGSSKRLVPGGGRMSLLRTTSSSTMEISEDEITPTKGGGIATVLTAVSSLKTPTPSPGRPTNLSRSLNALSSVAVPRLSLPTTEKQQTKAERRRAHRQSMPLEPVELPEEEQDIFNSRFIPLGPIGRGAFSTVIKAEARDGSGTFAVKITRGVFDGVKDRLRHLEEVDILRHLSKTPNDHVLKFVDAWEQNRQLYIQTEECAGSLAAFLEIYGQQNEHLHESFVWKIARDIGDGIRHMHEHGVIHFDLKPDNILVCGGRCLKIADFGFATRWPRISPAEIVEGSQLGGSIGDVTQEKLHREGDHTYMPPEMLHGKFVMPADIFSFGLILLETAMNIYLPSGGESWTALRHDNFGFLDMSMVSPQLTDFIFTLLNSDPDKRPTIQQIMAHPVIQRSWNGGPALNPEAQEWLNSILTGSPMPEPSSTTTPPAGLDGEGDVIMGD</sequence>
<feature type="region of interest" description="Disordered" evidence="7">
    <location>
        <begin position="609"/>
        <end position="629"/>
    </location>
</feature>
<evidence type="ECO:0000256" key="1">
    <source>
        <dbReference type="ARBA" id="ARBA00022679"/>
    </source>
</evidence>
<evidence type="ECO:0000256" key="2">
    <source>
        <dbReference type="ARBA" id="ARBA00022741"/>
    </source>
</evidence>
<name>A0A0J0XCC5_9TREE</name>
<dbReference type="PROSITE" id="PS50011">
    <property type="entry name" value="PROTEIN_KINASE_DOM"/>
    <property type="match status" value="1"/>
</dbReference>
<keyword evidence="2 6" id="KW-0547">Nucleotide-binding</keyword>
<dbReference type="PANTHER" id="PTHR11042">
    <property type="entry name" value="EUKARYOTIC TRANSLATION INITIATION FACTOR 2-ALPHA KINASE EIF2-ALPHA KINASE -RELATED"/>
    <property type="match status" value="1"/>
</dbReference>
<dbReference type="PROSITE" id="PS00108">
    <property type="entry name" value="PROTEIN_KINASE_ST"/>
    <property type="match status" value="1"/>
</dbReference>
<dbReference type="SMART" id="SM00220">
    <property type="entry name" value="S_TKc"/>
    <property type="match status" value="1"/>
</dbReference>
<dbReference type="STRING" id="879819.A0A0J0XCC5"/>
<keyword evidence="4 6" id="KW-0067">ATP-binding</keyword>
<dbReference type="InterPro" id="IPR000719">
    <property type="entry name" value="Prot_kinase_dom"/>
</dbReference>
<dbReference type="AlphaFoldDB" id="A0A0J0XCC5"/>
<dbReference type="RefSeq" id="XP_018275193.1">
    <property type="nucleotide sequence ID" value="XM_018421593.1"/>
</dbReference>